<gene>
    <name evidence="1" type="ORF">Pma05_54060</name>
</gene>
<protein>
    <submittedName>
        <fullName evidence="1">Uncharacterized protein</fullName>
    </submittedName>
</protein>
<evidence type="ECO:0000313" key="2">
    <source>
        <dbReference type="Proteomes" id="UP000621500"/>
    </source>
</evidence>
<evidence type="ECO:0000313" key="1">
    <source>
        <dbReference type="EMBL" id="GIG98833.1"/>
    </source>
</evidence>
<name>A0ABQ4EVZ8_9ACTN</name>
<proteinExistence type="predicted"/>
<accession>A0ABQ4EVZ8</accession>
<dbReference type="Proteomes" id="UP000621500">
    <property type="component" value="Unassembled WGS sequence"/>
</dbReference>
<reference evidence="1 2" key="1">
    <citation type="submission" date="2021-01" db="EMBL/GenBank/DDBJ databases">
        <title>Whole genome shotgun sequence of Plantactinospora mayteni NBRC 109088.</title>
        <authorList>
            <person name="Komaki H."/>
            <person name="Tamura T."/>
        </authorList>
    </citation>
    <scope>NUCLEOTIDE SEQUENCE [LARGE SCALE GENOMIC DNA]</scope>
    <source>
        <strain evidence="1 2">NBRC 109088</strain>
    </source>
</reference>
<dbReference type="EMBL" id="BONX01000036">
    <property type="protein sequence ID" value="GIG98833.1"/>
    <property type="molecule type" value="Genomic_DNA"/>
</dbReference>
<keyword evidence="2" id="KW-1185">Reference proteome</keyword>
<comment type="caution">
    <text evidence="1">The sequence shown here is derived from an EMBL/GenBank/DDBJ whole genome shotgun (WGS) entry which is preliminary data.</text>
</comment>
<sequence length="107" mass="11944">MAARPLLRGRVPARIWRSAFDQHSDGGDPDRDPPLAVARRRVSKLTITGDFAPGLDITYVLSPPDRLYQYPWPTSTARASLAFRDRPPITSTVSDNAVLRTRSRSAR</sequence>
<organism evidence="1 2">
    <name type="scientific">Plantactinospora mayteni</name>
    <dbReference type="NCBI Taxonomy" id="566021"/>
    <lineage>
        <taxon>Bacteria</taxon>
        <taxon>Bacillati</taxon>
        <taxon>Actinomycetota</taxon>
        <taxon>Actinomycetes</taxon>
        <taxon>Micromonosporales</taxon>
        <taxon>Micromonosporaceae</taxon>
        <taxon>Plantactinospora</taxon>
    </lineage>
</organism>